<dbReference type="Proteomes" id="UP000267464">
    <property type="component" value="Unassembled WGS sequence"/>
</dbReference>
<dbReference type="Gene3D" id="3.40.50.720">
    <property type="entry name" value="NAD(P)-binding Rossmann-like Domain"/>
    <property type="match status" value="1"/>
</dbReference>
<accession>A0A3N7HS55</accession>
<dbReference type="PANTHER" id="PTHR48079">
    <property type="entry name" value="PROTEIN YEEZ"/>
    <property type="match status" value="1"/>
</dbReference>
<gene>
    <name evidence="2" type="ORF">DZC73_09715</name>
</gene>
<dbReference type="OrthoDB" id="9787292at2"/>
<dbReference type="SUPFAM" id="SSF51735">
    <property type="entry name" value="NAD(P)-binding Rossmann-fold domains"/>
    <property type="match status" value="1"/>
</dbReference>
<evidence type="ECO:0000259" key="1">
    <source>
        <dbReference type="Pfam" id="PF01370"/>
    </source>
</evidence>
<feature type="domain" description="NAD-dependent epimerase/dehydratase" evidence="1">
    <location>
        <begin position="3"/>
        <end position="218"/>
    </location>
</feature>
<dbReference type="EMBL" id="QUSW01000002">
    <property type="protein sequence ID" value="RQP25118.1"/>
    <property type="molecule type" value="Genomic_DNA"/>
</dbReference>
<dbReference type="InterPro" id="IPR051783">
    <property type="entry name" value="NAD(P)-dependent_oxidoreduct"/>
</dbReference>
<dbReference type="GO" id="GO:0005737">
    <property type="term" value="C:cytoplasm"/>
    <property type="evidence" value="ECO:0007669"/>
    <property type="project" value="TreeGrafter"/>
</dbReference>
<keyword evidence="3" id="KW-1185">Reference proteome</keyword>
<sequence>MRVFVTGATGFAGSAVVQELLSAGHGVLGLVRSESSAAALAKAGADVHRGSIDDLDSLRSGAAQSDAVIHTAFDHDFSKFADNCRRDQIAIETLGAALSGSARPLVVTSGLALGVSGRDATEEDPAMLPYELMPRVSEATALGLARQGVCASVVRLPPTTHGAGDHGFVPILIDIARRTGRTAYVGEGLNRWSAVHRFDAAVVYRRAIETAKAGARYHAIAETGIAFKDIAHAIGEHLNVPVVSLSPEEAAAHFTWFAKFASMNLSATSVHTREALGWSPKQPTLAQDLAQAGYFAS</sequence>
<comment type="caution">
    <text evidence="2">The sequence shown here is derived from an EMBL/GenBank/DDBJ whole genome shotgun (WGS) entry which is preliminary data.</text>
</comment>
<reference evidence="2 3" key="2">
    <citation type="submission" date="2018-12" db="EMBL/GenBank/DDBJ databases">
        <title>Rhizobacter gummiphilus sp. nov., a rubber-degrading bacterium isolated from the soil of a botanical garden in Japan.</title>
        <authorList>
            <person name="Shunsuke S.S."/>
        </authorList>
    </citation>
    <scope>NUCLEOTIDE SEQUENCE [LARGE SCALE GENOMIC DNA]</scope>
    <source>
        <strain evidence="2 3">S-16</strain>
    </source>
</reference>
<dbReference type="InterPro" id="IPR036291">
    <property type="entry name" value="NAD(P)-bd_dom_sf"/>
</dbReference>
<evidence type="ECO:0000313" key="3">
    <source>
        <dbReference type="Proteomes" id="UP000267464"/>
    </source>
</evidence>
<organism evidence="2 3">
    <name type="scientific">Piscinibacter terrae</name>
    <dbReference type="NCBI Taxonomy" id="2496871"/>
    <lineage>
        <taxon>Bacteria</taxon>
        <taxon>Pseudomonadati</taxon>
        <taxon>Pseudomonadota</taxon>
        <taxon>Betaproteobacteria</taxon>
        <taxon>Burkholderiales</taxon>
        <taxon>Sphaerotilaceae</taxon>
        <taxon>Piscinibacter</taxon>
    </lineage>
</organism>
<dbReference type="AlphaFoldDB" id="A0A3N7HS55"/>
<protein>
    <submittedName>
        <fullName evidence="2">NAD-dependent epimerase/dehydratase family protein</fullName>
    </submittedName>
</protein>
<dbReference type="PANTHER" id="PTHR48079:SF6">
    <property type="entry name" value="NAD(P)-BINDING DOMAIN-CONTAINING PROTEIN-RELATED"/>
    <property type="match status" value="1"/>
</dbReference>
<dbReference type="CDD" id="cd05262">
    <property type="entry name" value="SDR_a7"/>
    <property type="match status" value="1"/>
</dbReference>
<dbReference type="InterPro" id="IPR001509">
    <property type="entry name" value="Epimerase_deHydtase"/>
</dbReference>
<name>A0A3N7HS55_9BURK</name>
<dbReference type="RefSeq" id="WP_124540025.1">
    <property type="nucleotide sequence ID" value="NZ_QUSW01000002.1"/>
</dbReference>
<reference evidence="2 3" key="1">
    <citation type="submission" date="2018-08" db="EMBL/GenBank/DDBJ databases">
        <authorList>
            <person name="Khan S.A."/>
            <person name="Jeon C.O."/>
            <person name="Chun B.H."/>
            <person name="Jeong S.E."/>
        </authorList>
    </citation>
    <scope>NUCLEOTIDE SEQUENCE [LARGE SCALE GENOMIC DNA]</scope>
    <source>
        <strain evidence="2 3">S-16</strain>
    </source>
</reference>
<proteinExistence type="predicted"/>
<dbReference type="Pfam" id="PF01370">
    <property type="entry name" value="Epimerase"/>
    <property type="match status" value="1"/>
</dbReference>
<dbReference type="GO" id="GO:0004029">
    <property type="term" value="F:aldehyde dehydrogenase (NAD+) activity"/>
    <property type="evidence" value="ECO:0007669"/>
    <property type="project" value="TreeGrafter"/>
</dbReference>
<evidence type="ECO:0000313" key="2">
    <source>
        <dbReference type="EMBL" id="RQP25118.1"/>
    </source>
</evidence>